<evidence type="ECO:0000313" key="2">
    <source>
        <dbReference type="EMBL" id="GAA3871499.1"/>
    </source>
</evidence>
<evidence type="ECO:0000256" key="1">
    <source>
        <dbReference type="SAM" id="SignalP"/>
    </source>
</evidence>
<proteinExistence type="predicted"/>
<dbReference type="PROSITE" id="PS51257">
    <property type="entry name" value="PROKAR_LIPOPROTEIN"/>
    <property type="match status" value="1"/>
</dbReference>
<feature type="chain" id="PRO_5045593049" description="Lipoprotein" evidence="1">
    <location>
        <begin position="22"/>
        <end position="134"/>
    </location>
</feature>
<sequence>MSRVRIVSAAAIALLAVPALVGCGAESSPEVAAMCSTFEEAGGTAATIGLVQIWVPKEDLLPAVSDKLDALGDSTPPAEVADEWNAVKGHYERIRDEAEALPAGGTLMGSDLLQESTTMTDDMEAVAKYISDHC</sequence>
<organism evidence="2 3">
    <name type="scientific">Leifsonia kafniensis</name>
    <dbReference type="NCBI Taxonomy" id="475957"/>
    <lineage>
        <taxon>Bacteria</taxon>
        <taxon>Bacillati</taxon>
        <taxon>Actinomycetota</taxon>
        <taxon>Actinomycetes</taxon>
        <taxon>Micrococcales</taxon>
        <taxon>Microbacteriaceae</taxon>
        <taxon>Leifsonia</taxon>
    </lineage>
</organism>
<dbReference type="Proteomes" id="UP001501803">
    <property type="component" value="Unassembled WGS sequence"/>
</dbReference>
<accession>A0ABP7KAS5</accession>
<reference evidence="3" key="1">
    <citation type="journal article" date="2019" name="Int. J. Syst. Evol. Microbiol.">
        <title>The Global Catalogue of Microorganisms (GCM) 10K type strain sequencing project: providing services to taxonomists for standard genome sequencing and annotation.</title>
        <authorList>
            <consortium name="The Broad Institute Genomics Platform"/>
            <consortium name="The Broad Institute Genome Sequencing Center for Infectious Disease"/>
            <person name="Wu L."/>
            <person name="Ma J."/>
        </authorList>
    </citation>
    <scope>NUCLEOTIDE SEQUENCE [LARGE SCALE GENOMIC DNA]</scope>
    <source>
        <strain evidence="3">JCM 17021</strain>
    </source>
</reference>
<dbReference type="RefSeq" id="WP_345063680.1">
    <property type="nucleotide sequence ID" value="NZ_BAABCN010000002.1"/>
</dbReference>
<comment type="caution">
    <text evidence="2">The sequence shown here is derived from an EMBL/GenBank/DDBJ whole genome shotgun (WGS) entry which is preliminary data.</text>
</comment>
<gene>
    <name evidence="2" type="ORF">GCM10022381_13240</name>
</gene>
<name>A0ABP7KAS5_9MICO</name>
<evidence type="ECO:0008006" key="4">
    <source>
        <dbReference type="Google" id="ProtNLM"/>
    </source>
</evidence>
<feature type="signal peptide" evidence="1">
    <location>
        <begin position="1"/>
        <end position="21"/>
    </location>
</feature>
<dbReference type="EMBL" id="BAABCN010000002">
    <property type="protein sequence ID" value="GAA3871499.1"/>
    <property type="molecule type" value="Genomic_DNA"/>
</dbReference>
<keyword evidence="1" id="KW-0732">Signal</keyword>
<evidence type="ECO:0000313" key="3">
    <source>
        <dbReference type="Proteomes" id="UP001501803"/>
    </source>
</evidence>
<keyword evidence="3" id="KW-1185">Reference proteome</keyword>
<protein>
    <recommendedName>
        <fullName evidence="4">Lipoprotein</fullName>
    </recommendedName>
</protein>